<comment type="caution">
    <text evidence="5">The sequence shown here is derived from an EMBL/GenBank/DDBJ whole genome shotgun (WGS) entry which is preliminary data.</text>
</comment>
<dbReference type="EMBL" id="JBHSGS010000015">
    <property type="protein sequence ID" value="MFC4718692.1"/>
    <property type="molecule type" value="Genomic_DNA"/>
</dbReference>
<dbReference type="PANTHER" id="PTHR45953:SF1">
    <property type="entry name" value="IDURONATE 2-SULFATASE"/>
    <property type="match status" value="1"/>
</dbReference>
<dbReference type="InterPro" id="IPR000917">
    <property type="entry name" value="Sulfatase_N"/>
</dbReference>
<dbReference type="Proteomes" id="UP001595969">
    <property type="component" value="Unassembled WGS sequence"/>
</dbReference>
<evidence type="ECO:0000256" key="2">
    <source>
        <dbReference type="ARBA" id="ARBA00022723"/>
    </source>
</evidence>
<keyword evidence="3" id="KW-0378">Hydrolase</keyword>
<evidence type="ECO:0000313" key="5">
    <source>
        <dbReference type="EMBL" id="MFC4718692.1"/>
    </source>
</evidence>
<sequence>MKKPNIVLMVVDQMRFDALGANGNPVISTPNLDMMAQQGYNFKQAYTAVPTCIPSRAALLTGLSQTNHGRVGYQDGVPWQYETTLGKEFTKRGYQTQVVGKMHVYPERNRLGFDAVELHDGYLHASRNQRGIYQSQFVASDDYLRWLKEQKGYTADLIDDGLDCNSWVARPWMYEEYLHLTNWVTTKSIEFLERRDPTAPFFLKMSYVRPHSPLNPPPYYFKMYEDLSAEFDEIAIGTWAKDLRQAASDSTIALKGRLKKRELDRMRAAYYGLITQIDHQIGRFLMALTEHRLDYEPIVVFLSDHGDQLGDHHLFRKAYPLLAQSGLRVRYGAQPRLLGPGLNPNDLNEEGRLAAEKTLIEAVDEAEYLGAKGIAFLAGKWEEATKEEAYAQLLKTTINRAWALLED</sequence>
<organism evidence="5 6">
    <name type="scientific">Enterococcus lemanii</name>
    <dbReference type="NCBI Taxonomy" id="1159752"/>
    <lineage>
        <taxon>Bacteria</taxon>
        <taxon>Bacillati</taxon>
        <taxon>Bacillota</taxon>
        <taxon>Bacilli</taxon>
        <taxon>Lactobacillales</taxon>
        <taxon>Enterococcaceae</taxon>
        <taxon>Enterococcus</taxon>
    </lineage>
</organism>
<proteinExistence type="inferred from homology"/>
<comment type="similarity">
    <text evidence="1">Belongs to the sulfatase family.</text>
</comment>
<dbReference type="SUPFAM" id="SSF51658">
    <property type="entry name" value="Xylose isomerase-like"/>
    <property type="match status" value="1"/>
</dbReference>
<dbReference type="PANTHER" id="PTHR45953">
    <property type="entry name" value="IDURONATE 2-SULFATASE"/>
    <property type="match status" value="1"/>
</dbReference>
<evidence type="ECO:0000259" key="4">
    <source>
        <dbReference type="Pfam" id="PF00884"/>
    </source>
</evidence>
<dbReference type="InterPro" id="IPR024607">
    <property type="entry name" value="Sulfatase_CS"/>
</dbReference>
<name>A0ABV9MRY3_9ENTE</name>
<protein>
    <submittedName>
        <fullName evidence="5">Sulfatase-like hydrolase/transferase</fullName>
    </submittedName>
</protein>
<dbReference type="PROSITE" id="PS00149">
    <property type="entry name" value="SULFATASE_2"/>
    <property type="match status" value="1"/>
</dbReference>
<dbReference type="CDD" id="cd16022">
    <property type="entry name" value="sulfatase_like"/>
    <property type="match status" value="1"/>
</dbReference>
<keyword evidence="2" id="KW-0479">Metal-binding</keyword>
<dbReference type="SUPFAM" id="SSF53649">
    <property type="entry name" value="Alkaline phosphatase-like"/>
    <property type="match status" value="1"/>
</dbReference>
<keyword evidence="6" id="KW-1185">Reference proteome</keyword>
<dbReference type="RefSeq" id="WP_338031674.1">
    <property type="nucleotide sequence ID" value="NZ_JAFBFD010000017.1"/>
</dbReference>
<dbReference type="Pfam" id="PF00884">
    <property type="entry name" value="Sulfatase"/>
    <property type="match status" value="1"/>
</dbReference>
<dbReference type="Gene3D" id="3.40.720.10">
    <property type="entry name" value="Alkaline Phosphatase, subunit A"/>
    <property type="match status" value="1"/>
</dbReference>
<accession>A0ABV9MRY3</accession>
<feature type="domain" description="Sulfatase N-terminal" evidence="4">
    <location>
        <begin position="4"/>
        <end position="326"/>
    </location>
</feature>
<dbReference type="InterPro" id="IPR036237">
    <property type="entry name" value="Xyl_isomerase-like_sf"/>
</dbReference>
<evidence type="ECO:0000256" key="1">
    <source>
        <dbReference type="ARBA" id="ARBA00008779"/>
    </source>
</evidence>
<gene>
    <name evidence="5" type="ORF">ACFO5I_02900</name>
</gene>
<evidence type="ECO:0000256" key="3">
    <source>
        <dbReference type="ARBA" id="ARBA00022801"/>
    </source>
</evidence>
<reference evidence="6" key="1">
    <citation type="journal article" date="2019" name="Int. J. Syst. Evol. Microbiol.">
        <title>The Global Catalogue of Microorganisms (GCM) 10K type strain sequencing project: providing services to taxonomists for standard genome sequencing and annotation.</title>
        <authorList>
            <consortium name="The Broad Institute Genomics Platform"/>
            <consortium name="The Broad Institute Genome Sequencing Center for Infectious Disease"/>
            <person name="Wu L."/>
            <person name="Ma J."/>
        </authorList>
    </citation>
    <scope>NUCLEOTIDE SEQUENCE [LARGE SCALE GENOMIC DNA]</scope>
    <source>
        <strain evidence="6">CGMCC 1.19032</strain>
    </source>
</reference>
<dbReference type="InterPro" id="IPR017850">
    <property type="entry name" value="Alkaline_phosphatase_core_sf"/>
</dbReference>
<evidence type="ECO:0000313" key="6">
    <source>
        <dbReference type="Proteomes" id="UP001595969"/>
    </source>
</evidence>